<evidence type="ECO:0000313" key="2">
    <source>
        <dbReference type="EMBL" id="CAD0094167.1"/>
    </source>
</evidence>
<sequence length="138" mass="15301">MVQFLGLVGLVAAFVVVVRAAPLDGIGHYDDIPESQQDLEAKEAAFKAMSFEQRLEYHSNHEIYRPEGTVKCISTPGYPILTATFGEACKTNETQDGLYNWLDEKVGECVEKKRMTEPEDDVSPNEGPCDKGTLFISL</sequence>
<dbReference type="EMBL" id="CAIJEN010000014">
    <property type="protein sequence ID" value="CAD0094167.1"/>
    <property type="molecule type" value="Genomic_DNA"/>
</dbReference>
<comment type="caution">
    <text evidence="2">The sequence shown here is derived from an EMBL/GenBank/DDBJ whole genome shotgun (WGS) entry which is preliminary data.</text>
</comment>
<protein>
    <submittedName>
        <fullName evidence="2">Uncharacterized protein</fullName>
    </submittedName>
</protein>
<dbReference type="AlphaFoldDB" id="A0A9N8PGK0"/>
<feature type="chain" id="PRO_5040366656" evidence="1">
    <location>
        <begin position="21"/>
        <end position="138"/>
    </location>
</feature>
<name>A0A9N8PGK0_9PEZI</name>
<proteinExistence type="predicted"/>
<reference evidence="2" key="1">
    <citation type="submission" date="2020-06" db="EMBL/GenBank/DDBJ databases">
        <authorList>
            <person name="Onetto C."/>
        </authorList>
    </citation>
    <scope>NUCLEOTIDE SEQUENCE</scope>
</reference>
<dbReference type="Proteomes" id="UP000716446">
    <property type="component" value="Unassembled WGS sequence"/>
</dbReference>
<keyword evidence="3" id="KW-1185">Reference proteome</keyword>
<organism evidence="2 3">
    <name type="scientific">Aureobasidium vineae</name>
    <dbReference type="NCBI Taxonomy" id="2773715"/>
    <lineage>
        <taxon>Eukaryota</taxon>
        <taxon>Fungi</taxon>
        <taxon>Dikarya</taxon>
        <taxon>Ascomycota</taxon>
        <taxon>Pezizomycotina</taxon>
        <taxon>Dothideomycetes</taxon>
        <taxon>Dothideomycetidae</taxon>
        <taxon>Dothideales</taxon>
        <taxon>Saccotheciaceae</taxon>
        <taxon>Aureobasidium</taxon>
    </lineage>
</organism>
<gene>
    <name evidence="2" type="ORF">AWRI4619_LOCUS8265</name>
</gene>
<keyword evidence="1" id="KW-0732">Signal</keyword>
<evidence type="ECO:0000313" key="3">
    <source>
        <dbReference type="Proteomes" id="UP000716446"/>
    </source>
</evidence>
<evidence type="ECO:0000256" key="1">
    <source>
        <dbReference type="SAM" id="SignalP"/>
    </source>
</evidence>
<accession>A0A9N8PGK0</accession>
<feature type="signal peptide" evidence="1">
    <location>
        <begin position="1"/>
        <end position="20"/>
    </location>
</feature>